<evidence type="ECO:0000256" key="9">
    <source>
        <dbReference type="PIRNR" id="PIRNR000804"/>
    </source>
</evidence>
<dbReference type="InterPro" id="IPR022637">
    <property type="entry name" value="DNA_polIII_beta_cen"/>
</dbReference>
<gene>
    <name evidence="13" type="primary">dnaN</name>
    <name evidence="13" type="ORF">COU47_02470</name>
</gene>
<keyword evidence="6 9" id="KW-0235">DNA replication</keyword>
<evidence type="ECO:0000256" key="8">
    <source>
        <dbReference type="ARBA" id="ARBA00023125"/>
    </source>
</evidence>
<keyword evidence="5 9" id="KW-0548">Nucleotidyltransferase</keyword>
<dbReference type="InterPro" id="IPR022634">
    <property type="entry name" value="DNA_polIII_beta_N"/>
</dbReference>
<organism evidence="13 14">
    <name type="scientific">Candidatus Niyogibacteria bacterium CG10_big_fil_rev_8_21_14_0_10_46_36</name>
    <dbReference type="NCBI Taxonomy" id="1974726"/>
    <lineage>
        <taxon>Bacteria</taxon>
        <taxon>Candidatus Niyogiibacteriota</taxon>
    </lineage>
</organism>
<proteinExistence type="inferred from homology"/>
<keyword evidence="3 9" id="KW-0963">Cytoplasm</keyword>
<dbReference type="Gene3D" id="3.10.150.10">
    <property type="entry name" value="DNA Polymerase III, subunit A, domain 2"/>
    <property type="match status" value="1"/>
</dbReference>
<dbReference type="Pfam" id="PF02767">
    <property type="entry name" value="DNA_pol3_beta_2"/>
    <property type="match status" value="1"/>
</dbReference>
<sequence length="365" mass="40828">MNTSCVKEDLQKALTVAERHTSAEENLPLLKGVLLESSENKLYVRSTNLDTGIEVFVPTKTKRKGSVVVPAKTFSSFLTTLPDERITLDVKNGNLVVTTPSTSTTIKGYSADDFPPFPKLKKTTSIQISNDDLSRDLLSVVIAASSSEIKPEISSVLFSVQKKGIKFVATDSFRLAEKTIPFSSDQYYSLLFPFRHVLELIKVVEIFPSSLEILFDSNQAILRGNNFLYFARLRDASFPQYEQIIPTSFATEVTLKKSNFLKAIRGASIFSGRLREVCFNVYPEDNLFEVVTKNSDIGEYVSQIPAKVTGERLSVNFNYGYIIDGINQISSDDIILRFNGESKPVLIQNPYNASYIYLAMPMKNI</sequence>
<dbReference type="GO" id="GO:0008408">
    <property type="term" value="F:3'-5' exonuclease activity"/>
    <property type="evidence" value="ECO:0007669"/>
    <property type="project" value="InterPro"/>
</dbReference>
<dbReference type="InterPro" id="IPR001001">
    <property type="entry name" value="DNA_polIII_beta"/>
</dbReference>
<evidence type="ECO:0000259" key="11">
    <source>
        <dbReference type="Pfam" id="PF02767"/>
    </source>
</evidence>
<keyword evidence="8" id="KW-0238">DNA-binding</keyword>
<protein>
    <recommendedName>
        <fullName evidence="9">Beta sliding clamp</fullName>
    </recommendedName>
</protein>
<comment type="subcellular location">
    <subcellularLocation>
        <location evidence="1 9">Cytoplasm</location>
    </subcellularLocation>
</comment>
<dbReference type="PANTHER" id="PTHR30478">
    <property type="entry name" value="DNA POLYMERASE III SUBUNIT BETA"/>
    <property type="match status" value="1"/>
</dbReference>
<dbReference type="Gene3D" id="3.70.10.10">
    <property type="match status" value="1"/>
</dbReference>
<dbReference type="PIRSF" id="PIRSF000804">
    <property type="entry name" value="DNA_pol_III_b"/>
    <property type="match status" value="1"/>
</dbReference>
<evidence type="ECO:0000256" key="7">
    <source>
        <dbReference type="ARBA" id="ARBA00022932"/>
    </source>
</evidence>
<keyword evidence="4 9" id="KW-0808">Transferase</keyword>
<evidence type="ECO:0000313" key="13">
    <source>
        <dbReference type="EMBL" id="PIR69597.1"/>
    </source>
</evidence>
<evidence type="ECO:0000256" key="3">
    <source>
        <dbReference type="ARBA" id="ARBA00022490"/>
    </source>
</evidence>
<feature type="domain" description="DNA polymerase III beta sliding clamp N-terminal" evidence="10">
    <location>
        <begin position="1"/>
        <end position="116"/>
    </location>
</feature>
<evidence type="ECO:0000259" key="12">
    <source>
        <dbReference type="Pfam" id="PF02768"/>
    </source>
</evidence>
<evidence type="ECO:0000313" key="14">
    <source>
        <dbReference type="Proteomes" id="UP000231503"/>
    </source>
</evidence>
<keyword evidence="7 9" id="KW-0239">DNA-directed DNA polymerase</keyword>
<dbReference type="Pfam" id="PF00712">
    <property type="entry name" value="DNA_pol3_beta"/>
    <property type="match status" value="1"/>
</dbReference>
<dbReference type="GO" id="GO:0006271">
    <property type="term" value="P:DNA strand elongation involved in DNA replication"/>
    <property type="evidence" value="ECO:0007669"/>
    <property type="project" value="TreeGrafter"/>
</dbReference>
<dbReference type="GO" id="GO:0005737">
    <property type="term" value="C:cytoplasm"/>
    <property type="evidence" value="ECO:0007669"/>
    <property type="project" value="UniProtKB-SubCell"/>
</dbReference>
<dbReference type="SMART" id="SM00480">
    <property type="entry name" value="POL3Bc"/>
    <property type="match status" value="1"/>
</dbReference>
<evidence type="ECO:0000256" key="2">
    <source>
        <dbReference type="ARBA" id="ARBA00010752"/>
    </source>
</evidence>
<dbReference type="InterPro" id="IPR022635">
    <property type="entry name" value="DNA_polIII_beta_C"/>
</dbReference>
<dbReference type="AlphaFoldDB" id="A0A2H0TDI5"/>
<dbReference type="GO" id="GO:0003887">
    <property type="term" value="F:DNA-directed DNA polymerase activity"/>
    <property type="evidence" value="ECO:0007669"/>
    <property type="project" value="UniProtKB-UniRule"/>
</dbReference>
<name>A0A2H0TDI5_9BACT</name>
<evidence type="ECO:0000256" key="4">
    <source>
        <dbReference type="ARBA" id="ARBA00022679"/>
    </source>
</evidence>
<comment type="similarity">
    <text evidence="2 9">Belongs to the beta sliding clamp family.</text>
</comment>
<comment type="caution">
    <text evidence="13">The sequence shown here is derived from an EMBL/GenBank/DDBJ whole genome shotgun (WGS) entry which is preliminary data.</text>
</comment>
<comment type="function">
    <text evidence="9">Confers DNA tethering and processivity to DNA polymerases and other proteins. Acts as a clamp, forming a ring around DNA (a reaction catalyzed by the clamp-loading complex) which diffuses in an ATP-independent manner freely and bidirectionally along dsDNA. Initially characterized for its ability to contact the catalytic subunit of DNA polymerase III (Pol III), a complex, multichain enzyme responsible for most of the replicative synthesis in bacteria; Pol III exhibits 3'-5' exonuclease proofreading activity. The beta chain is required for initiation of replication as well as for processivity of DNA replication.</text>
</comment>
<evidence type="ECO:0000259" key="10">
    <source>
        <dbReference type="Pfam" id="PF00712"/>
    </source>
</evidence>
<dbReference type="GO" id="GO:0003677">
    <property type="term" value="F:DNA binding"/>
    <property type="evidence" value="ECO:0007669"/>
    <property type="project" value="UniProtKB-UniRule"/>
</dbReference>
<dbReference type="GO" id="GO:0009360">
    <property type="term" value="C:DNA polymerase III complex"/>
    <property type="evidence" value="ECO:0007669"/>
    <property type="project" value="InterPro"/>
</dbReference>
<dbReference type="Proteomes" id="UP000231503">
    <property type="component" value="Unassembled WGS sequence"/>
</dbReference>
<accession>A0A2H0TDI5</accession>
<evidence type="ECO:0000256" key="1">
    <source>
        <dbReference type="ARBA" id="ARBA00004496"/>
    </source>
</evidence>
<feature type="domain" description="DNA polymerase III beta sliding clamp C-terminal" evidence="12">
    <location>
        <begin position="243"/>
        <end position="362"/>
    </location>
</feature>
<dbReference type="InterPro" id="IPR046938">
    <property type="entry name" value="DNA_clamp_sf"/>
</dbReference>
<dbReference type="EMBL" id="PFCO01000005">
    <property type="protein sequence ID" value="PIR69597.1"/>
    <property type="molecule type" value="Genomic_DNA"/>
</dbReference>
<dbReference type="CDD" id="cd00140">
    <property type="entry name" value="beta_clamp"/>
    <property type="match status" value="1"/>
</dbReference>
<comment type="subunit">
    <text evidence="9">Forms a ring-shaped head-to-tail homodimer around DNA.</text>
</comment>
<dbReference type="NCBIfam" id="TIGR00663">
    <property type="entry name" value="dnan"/>
    <property type="match status" value="1"/>
</dbReference>
<dbReference type="Pfam" id="PF02768">
    <property type="entry name" value="DNA_pol3_beta_3"/>
    <property type="match status" value="1"/>
</dbReference>
<evidence type="ECO:0000256" key="6">
    <source>
        <dbReference type="ARBA" id="ARBA00022705"/>
    </source>
</evidence>
<feature type="domain" description="DNA polymerase III beta sliding clamp central" evidence="11">
    <location>
        <begin position="128"/>
        <end position="240"/>
    </location>
</feature>
<reference evidence="14" key="1">
    <citation type="submission" date="2017-09" db="EMBL/GenBank/DDBJ databases">
        <title>Depth-based differentiation of microbial function through sediment-hosted aquifers and enrichment of novel symbionts in the deep terrestrial subsurface.</title>
        <authorList>
            <person name="Probst A.J."/>
            <person name="Ladd B."/>
            <person name="Jarett J.K."/>
            <person name="Geller-Mcgrath D.E."/>
            <person name="Sieber C.M.K."/>
            <person name="Emerson J.B."/>
            <person name="Anantharaman K."/>
            <person name="Thomas B.C."/>
            <person name="Malmstrom R."/>
            <person name="Stieglmeier M."/>
            <person name="Klingl A."/>
            <person name="Woyke T."/>
            <person name="Ryan C.M."/>
            <person name="Banfield J.F."/>
        </authorList>
    </citation>
    <scope>NUCLEOTIDE SEQUENCE [LARGE SCALE GENOMIC DNA]</scope>
</reference>
<dbReference type="PANTHER" id="PTHR30478:SF0">
    <property type="entry name" value="BETA SLIDING CLAMP"/>
    <property type="match status" value="1"/>
</dbReference>
<dbReference type="SUPFAM" id="SSF55979">
    <property type="entry name" value="DNA clamp"/>
    <property type="match status" value="3"/>
</dbReference>
<evidence type="ECO:0000256" key="5">
    <source>
        <dbReference type="ARBA" id="ARBA00022695"/>
    </source>
</evidence>